<proteinExistence type="predicted"/>
<feature type="domain" description="CFA20" evidence="1">
    <location>
        <begin position="3"/>
        <end position="121"/>
    </location>
</feature>
<name>A0AA35TGV3_GEOBA</name>
<protein>
    <submittedName>
        <fullName evidence="2">WD repeat-containing protein 90</fullName>
    </submittedName>
</protein>
<dbReference type="Proteomes" id="UP001174909">
    <property type="component" value="Unassembled WGS sequence"/>
</dbReference>
<dbReference type="PANTHER" id="PTHR12458">
    <property type="entry name" value="ORF PROTEIN"/>
    <property type="match status" value="1"/>
</dbReference>
<gene>
    <name evidence="2" type="ORF">GBAR_LOCUS26170</name>
</gene>
<evidence type="ECO:0000313" key="2">
    <source>
        <dbReference type="EMBL" id="CAI8047358.1"/>
    </source>
</evidence>
<sequence>MSSVCQYPYVNVFKQFGVGQWKRCCKEGDVSPVMDRDMKATVYRISGAVVSSNYIQLPKATSQSLALTGRYFYLLFRPLPSKFFSIHLEVATTAGIAVRVSISNIFKEFKSTSTWLQYPYSFFDTRSQ</sequence>
<dbReference type="AlphaFoldDB" id="A0AA35TGV3"/>
<organism evidence="2 3">
    <name type="scientific">Geodia barretti</name>
    <name type="common">Barrett's horny sponge</name>
    <dbReference type="NCBI Taxonomy" id="519541"/>
    <lineage>
        <taxon>Eukaryota</taxon>
        <taxon>Metazoa</taxon>
        <taxon>Porifera</taxon>
        <taxon>Demospongiae</taxon>
        <taxon>Heteroscleromorpha</taxon>
        <taxon>Tetractinellida</taxon>
        <taxon>Astrophorina</taxon>
        <taxon>Geodiidae</taxon>
        <taxon>Geodia</taxon>
    </lineage>
</organism>
<accession>A0AA35TGV3</accession>
<keyword evidence="3" id="KW-1185">Reference proteome</keyword>
<dbReference type="EMBL" id="CASHTH010003627">
    <property type="protein sequence ID" value="CAI8047358.1"/>
    <property type="molecule type" value="Genomic_DNA"/>
</dbReference>
<comment type="caution">
    <text evidence="2">The sequence shown here is derived from an EMBL/GenBank/DDBJ whole genome shotgun (WGS) entry which is preliminary data.</text>
</comment>
<dbReference type="InterPro" id="IPR040441">
    <property type="entry name" value="CFA20/CFAP20DC"/>
</dbReference>
<evidence type="ECO:0000313" key="3">
    <source>
        <dbReference type="Proteomes" id="UP001174909"/>
    </source>
</evidence>
<dbReference type="InterPro" id="IPR007714">
    <property type="entry name" value="CFA20_dom"/>
</dbReference>
<evidence type="ECO:0000259" key="1">
    <source>
        <dbReference type="Pfam" id="PF05018"/>
    </source>
</evidence>
<dbReference type="Pfam" id="PF05018">
    <property type="entry name" value="CFA20_dom"/>
    <property type="match status" value="1"/>
</dbReference>
<reference evidence="2" key="1">
    <citation type="submission" date="2023-03" db="EMBL/GenBank/DDBJ databases">
        <authorList>
            <person name="Steffen K."/>
            <person name="Cardenas P."/>
        </authorList>
    </citation>
    <scope>NUCLEOTIDE SEQUENCE</scope>
</reference>